<evidence type="ECO:0000313" key="1">
    <source>
        <dbReference type="EMBL" id="KAF0769037.1"/>
    </source>
</evidence>
<sequence length="55" mass="6330">KIIISWSFGIHIWGSIKLSNILLIQEFQNISLHTITVPCWFITSQALHNNHTNSN</sequence>
<accession>A0A6G0ZE83</accession>
<feature type="non-terminal residue" evidence="1">
    <location>
        <position position="1"/>
    </location>
</feature>
<proteinExistence type="predicted"/>
<gene>
    <name evidence="1" type="ORF">FWK35_00011603</name>
</gene>
<dbReference type="Proteomes" id="UP000478052">
    <property type="component" value="Unassembled WGS sequence"/>
</dbReference>
<dbReference type="AlphaFoldDB" id="A0A6G0ZE83"/>
<keyword evidence="2" id="KW-1185">Reference proteome</keyword>
<evidence type="ECO:0000313" key="2">
    <source>
        <dbReference type="Proteomes" id="UP000478052"/>
    </source>
</evidence>
<organism evidence="1 2">
    <name type="scientific">Aphis craccivora</name>
    <name type="common">Cowpea aphid</name>
    <dbReference type="NCBI Taxonomy" id="307492"/>
    <lineage>
        <taxon>Eukaryota</taxon>
        <taxon>Metazoa</taxon>
        <taxon>Ecdysozoa</taxon>
        <taxon>Arthropoda</taxon>
        <taxon>Hexapoda</taxon>
        <taxon>Insecta</taxon>
        <taxon>Pterygota</taxon>
        <taxon>Neoptera</taxon>
        <taxon>Paraneoptera</taxon>
        <taxon>Hemiptera</taxon>
        <taxon>Sternorrhyncha</taxon>
        <taxon>Aphidomorpha</taxon>
        <taxon>Aphidoidea</taxon>
        <taxon>Aphididae</taxon>
        <taxon>Aphidini</taxon>
        <taxon>Aphis</taxon>
        <taxon>Aphis</taxon>
    </lineage>
</organism>
<protein>
    <submittedName>
        <fullName evidence="1">Ribosome biogenesis protein TSR3 isoform X1</fullName>
    </submittedName>
</protein>
<comment type="caution">
    <text evidence="1">The sequence shown here is derived from an EMBL/GenBank/DDBJ whole genome shotgun (WGS) entry which is preliminary data.</text>
</comment>
<dbReference type="EMBL" id="VUJU01000660">
    <property type="protein sequence ID" value="KAF0769037.1"/>
    <property type="molecule type" value="Genomic_DNA"/>
</dbReference>
<reference evidence="1 2" key="1">
    <citation type="submission" date="2019-08" db="EMBL/GenBank/DDBJ databases">
        <title>Whole genome of Aphis craccivora.</title>
        <authorList>
            <person name="Voronova N.V."/>
            <person name="Shulinski R.S."/>
            <person name="Bandarenka Y.V."/>
            <person name="Zhorov D.G."/>
            <person name="Warner D."/>
        </authorList>
    </citation>
    <scope>NUCLEOTIDE SEQUENCE [LARGE SCALE GENOMIC DNA]</scope>
    <source>
        <strain evidence="1">180601</strain>
        <tissue evidence="1">Whole Body</tissue>
    </source>
</reference>
<name>A0A6G0ZE83_APHCR</name>